<gene>
    <name evidence="4" type="ORF">H3H36_24725</name>
</gene>
<dbReference type="Proteomes" id="UP000566711">
    <property type="component" value="Unassembled WGS sequence"/>
</dbReference>
<protein>
    <submittedName>
        <fullName evidence="4">Glycosyl hydrolase</fullName>
    </submittedName>
</protein>
<dbReference type="SUPFAM" id="SSF50939">
    <property type="entry name" value="Sialidases"/>
    <property type="match status" value="1"/>
</dbReference>
<organism evidence="4 5">
    <name type="scientific">Rugamonas fusca</name>
    <dbReference type="NCBI Taxonomy" id="2758568"/>
    <lineage>
        <taxon>Bacteria</taxon>
        <taxon>Pseudomonadati</taxon>
        <taxon>Pseudomonadota</taxon>
        <taxon>Betaproteobacteria</taxon>
        <taxon>Burkholderiales</taxon>
        <taxon>Oxalobacteraceae</taxon>
        <taxon>Telluria group</taxon>
        <taxon>Rugamonas</taxon>
    </lineage>
</organism>
<dbReference type="InterPro" id="IPR028203">
    <property type="entry name" value="PSII_CF48-like_dom"/>
</dbReference>
<dbReference type="PANTHER" id="PTHR47199:SF2">
    <property type="entry name" value="PHOTOSYSTEM II STABILITY_ASSEMBLY FACTOR HCF136, CHLOROPLASTIC"/>
    <property type="match status" value="1"/>
</dbReference>
<evidence type="ECO:0000313" key="5">
    <source>
        <dbReference type="Proteomes" id="UP000566711"/>
    </source>
</evidence>
<reference evidence="4 5" key="1">
    <citation type="submission" date="2020-07" db="EMBL/GenBank/DDBJ databases">
        <title>Novel species isolated from subtropical streams in China.</title>
        <authorList>
            <person name="Lu H."/>
        </authorList>
    </citation>
    <scope>NUCLEOTIDE SEQUENCE [LARGE SCALE GENOMIC DNA]</scope>
    <source>
        <strain evidence="4 5">FT3S</strain>
    </source>
</reference>
<keyword evidence="2" id="KW-0604">Photosystem II</keyword>
<dbReference type="GO" id="GO:0009523">
    <property type="term" value="C:photosystem II"/>
    <property type="evidence" value="ECO:0007669"/>
    <property type="project" value="UniProtKB-KW"/>
</dbReference>
<accession>A0A7W2I9G5</accession>
<evidence type="ECO:0000313" key="4">
    <source>
        <dbReference type="EMBL" id="MBA5608555.1"/>
    </source>
</evidence>
<sequence>MAAVASGPATQPFADPLDTAAVRSPLAARTLINGLAQAGTRLVAVGQRGHIVYSDDGGAHWTQAAVPLSSDLVAVQFPTPELGWAVGHDGVVLHSVDGGASWSKQLDGRAAAAIVDEQVSKNPNATDAQRADAKRMAEQGPDKPFLDVWFEDRNNGYVVGAFNLIFHTADGGRTWQSWADRTDNPSAFHLNAIRAVGGDLYIVGEQGLVLRLNRERGHFDALATPYKGTYFGLVGKEGALLVYGLRGNAYRSTDRGASWSKVETGLQVGLTASAQAPDGRLLLVSQAGQVLVSADAGATFARLPGAPGGPVSAALAAGGQLVLGGVRGLRQQPLAAH</sequence>
<keyword evidence="5" id="KW-1185">Reference proteome</keyword>
<dbReference type="GO" id="GO:0015979">
    <property type="term" value="P:photosynthesis"/>
    <property type="evidence" value="ECO:0007669"/>
    <property type="project" value="UniProtKB-KW"/>
</dbReference>
<name>A0A7W2I9G5_9BURK</name>
<proteinExistence type="predicted"/>
<evidence type="ECO:0000256" key="2">
    <source>
        <dbReference type="ARBA" id="ARBA00023276"/>
    </source>
</evidence>
<dbReference type="EMBL" id="JACEZS010000034">
    <property type="protein sequence ID" value="MBA5608555.1"/>
    <property type="molecule type" value="Genomic_DNA"/>
</dbReference>
<keyword evidence="1" id="KW-0602">Photosynthesis</keyword>
<dbReference type="AlphaFoldDB" id="A0A7W2I9G5"/>
<dbReference type="CDD" id="cd15482">
    <property type="entry name" value="Sialidase_non-viral"/>
    <property type="match status" value="1"/>
</dbReference>
<dbReference type="PANTHER" id="PTHR47199">
    <property type="entry name" value="PHOTOSYSTEM II STABILITY/ASSEMBLY FACTOR HCF136, CHLOROPLASTIC"/>
    <property type="match status" value="1"/>
</dbReference>
<dbReference type="InterPro" id="IPR015943">
    <property type="entry name" value="WD40/YVTN_repeat-like_dom_sf"/>
</dbReference>
<keyword evidence="4" id="KW-0378">Hydrolase</keyword>
<feature type="domain" description="Photosynthesis system II assembly factor Ycf48/Hcf136-like" evidence="3">
    <location>
        <begin position="142"/>
        <end position="298"/>
    </location>
</feature>
<feature type="domain" description="Photosynthesis system II assembly factor Ycf48/Hcf136-like" evidence="3">
    <location>
        <begin position="45"/>
        <end position="104"/>
    </location>
</feature>
<dbReference type="Gene3D" id="2.130.10.10">
    <property type="entry name" value="YVTN repeat-like/Quinoprotein amine dehydrogenase"/>
    <property type="match status" value="2"/>
</dbReference>
<dbReference type="InterPro" id="IPR036278">
    <property type="entry name" value="Sialidase_sf"/>
</dbReference>
<dbReference type="GO" id="GO:0016787">
    <property type="term" value="F:hydrolase activity"/>
    <property type="evidence" value="ECO:0007669"/>
    <property type="project" value="UniProtKB-KW"/>
</dbReference>
<dbReference type="Pfam" id="PF14870">
    <property type="entry name" value="PSII_BNR"/>
    <property type="match status" value="2"/>
</dbReference>
<comment type="caution">
    <text evidence="4">The sequence shown here is derived from an EMBL/GenBank/DDBJ whole genome shotgun (WGS) entry which is preliminary data.</text>
</comment>
<evidence type="ECO:0000259" key="3">
    <source>
        <dbReference type="Pfam" id="PF14870"/>
    </source>
</evidence>
<evidence type="ECO:0000256" key="1">
    <source>
        <dbReference type="ARBA" id="ARBA00022531"/>
    </source>
</evidence>